<evidence type="ECO:0000259" key="1">
    <source>
        <dbReference type="Pfam" id="PF16087"/>
    </source>
</evidence>
<keyword evidence="3" id="KW-1185">Reference proteome</keyword>
<dbReference type="EMBL" id="JAPWTK010000184">
    <property type="protein sequence ID" value="KAJ8946495.1"/>
    <property type="molecule type" value="Genomic_DNA"/>
</dbReference>
<dbReference type="Proteomes" id="UP001162162">
    <property type="component" value="Unassembled WGS sequence"/>
</dbReference>
<dbReference type="Pfam" id="PF16087">
    <property type="entry name" value="DUF4817"/>
    <property type="match status" value="1"/>
</dbReference>
<name>A0AAV8Y864_9CUCU</name>
<feature type="domain" description="DUF4817" evidence="1">
    <location>
        <begin position="4"/>
        <end position="55"/>
    </location>
</feature>
<reference evidence="2" key="1">
    <citation type="journal article" date="2023" name="Insect Mol. Biol.">
        <title>Genome sequencing provides insights into the evolution of gene families encoding plant cell wall-degrading enzymes in longhorned beetles.</title>
        <authorList>
            <person name="Shin N.R."/>
            <person name="Okamura Y."/>
            <person name="Kirsch R."/>
            <person name="Pauchet Y."/>
        </authorList>
    </citation>
    <scope>NUCLEOTIDE SEQUENCE</scope>
    <source>
        <strain evidence="2">AMC_N1</strain>
    </source>
</reference>
<dbReference type="PANTHER" id="PTHR47326">
    <property type="entry name" value="TRANSPOSABLE ELEMENT TC3 TRANSPOSASE-LIKE PROTEIN"/>
    <property type="match status" value="1"/>
</dbReference>
<dbReference type="GO" id="GO:0003676">
    <property type="term" value="F:nucleic acid binding"/>
    <property type="evidence" value="ECO:0007669"/>
    <property type="project" value="InterPro"/>
</dbReference>
<dbReference type="InterPro" id="IPR036397">
    <property type="entry name" value="RNaseH_sf"/>
</dbReference>
<protein>
    <recommendedName>
        <fullName evidence="1">DUF4817 domain-containing protein</fullName>
    </recommendedName>
</protein>
<evidence type="ECO:0000313" key="2">
    <source>
        <dbReference type="EMBL" id="KAJ8946495.1"/>
    </source>
</evidence>
<dbReference type="Gene3D" id="3.30.420.10">
    <property type="entry name" value="Ribonuclease H-like superfamily/Ribonuclease H"/>
    <property type="match status" value="1"/>
</dbReference>
<gene>
    <name evidence="2" type="ORF">NQ318_001770</name>
</gene>
<dbReference type="PANTHER" id="PTHR47326:SF1">
    <property type="entry name" value="HTH PSQ-TYPE DOMAIN-CONTAINING PROTEIN"/>
    <property type="match status" value="1"/>
</dbReference>
<dbReference type="InterPro" id="IPR032135">
    <property type="entry name" value="DUF4817"/>
</dbReference>
<comment type="caution">
    <text evidence="2">The sequence shown here is derived from an EMBL/GenBank/DDBJ whole genome shotgun (WGS) entry which is preliminary data.</text>
</comment>
<dbReference type="AlphaFoldDB" id="A0AAV8Y864"/>
<sequence>MEYTFIEYTDMHLMYGLASCNTLEAKRLYHEIFLNRTLPSQKTFERVEQRLRENGGQFILIRKVWGKSTDAGLRKTVHTLQLVENILNAVHDTLSTRTRRLSTQLNASNTIVHKVLKEQMLYPYHLQKVHELIPEDFPRRMQFAHWLLDQQRNNVNFISYIFFTEEASFTKNGITNLHNAHIWADEKPHTTVVSHCQHQFQSINIWAEIIGNFFIAPFVLLERLNGQLYLEFLQNDFPDFIEDLPIDKSSFFFSVSKWIPRGGPSRCPDLTPMDFHIWSHMKTVMYEATVNTRHELRDIIIGAIQLIQNMLTSRVAQTKARKRVNNLIPSISHSKILQRNYCNKGLTKRTIPFVKALTGHVGPIATWCNPLMPLQTAAMALSVL</sequence>
<evidence type="ECO:0000313" key="3">
    <source>
        <dbReference type="Proteomes" id="UP001162162"/>
    </source>
</evidence>
<proteinExistence type="predicted"/>
<accession>A0AAV8Y864</accession>
<organism evidence="2 3">
    <name type="scientific">Aromia moschata</name>
    <dbReference type="NCBI Taxonomy" id="1265417"/>
    <lineage>
        <taxon>Eukaryota</taxon>
        <taxon>Metazoa</taxon>
        <taxon>Ecdysozoa</taxon>
        <taxon>Arthropoda</taxon>
        <taxon>Hexapoda</taxon>
        <taxon>Insecta</taxon>
        <taxon>Pterygota</taxon>
        <taxon>Neoptera</taxon>
        <taxon>Endopterygota</taxon>
        <taxon>Coleoptera</taxon>
        <taxon>Polyphaga</taxon>
        <taxon>Cucujiformia</taxon>
        <taxon>Chrysomeloidea</taxon>
        <taxon>Cerambycidae</taxon>
        <taxon>Cerambycinae</taxon>
        <taxon>Callichromatini</taxon>
        <taxon>Aromia</taxon>
    </lineage>
</organism>